<dbReference type="Pfam" id="PF06986">
    <property type="entry name" value="F_T4SS_TraN"/>
    <property type="match status" value="2"/>
</dbReference>
<gene>
    <name evidence="2" type="ORF">AWT59_3225</name>
</gene>
<dbReference type="InterPro" id="IPR014121">
    <property type="entry name" value="TraN_Ftype"/>
</dbReference>
<comment type="caution">
    <text evidence="2">The sequence shown here is derived from an EMBL/GenBank/DDBJ whole genome shotgun (WGS) entry which is preliminary data.</text>
</comment>
<dbReference type="AlphaFoldDB" id="A0A139BNV5"/>
<organism evidence="2 3">
    <name type="scientific">Candidatus Gallionella acididurans</name>
    <dbReference type="NCBI Taxonomy" id="1796491"/>
    <lineage>
        <taxon>Bacteria</taxon>
        <taxon>Pseudomonadati</taxon>
        <taxon>Pseudomonadota</taxon>
        <taxon>Betaproteobacteria</taxon>
        <taxon>Nitrosomonadales</taxon>
        <taxon>Gallionellaceae</taxon>
        <taxon>Gallionella</taxon>
    </lineage>
</organism>
<evidence type="ECO:0000313" key="2">
    <source>
        <dbReference type="EMBL" id="KXS30652.1"/>
    </source>
</evidence>
<evidence type="ECO:0000256" key="1">
    <source>
        <dbReference type="SAM" id="SignalP"/>
    </source>
</evidence>
<reference evidence="2 3" key="2">
    <citation type="submission" date="2016-03" db="EMBL/GenBank/DDBJ databases">
        <title>New uncultured bacterium of the family Gallionellaceae from acid mine drainage: description and reconstruction of genome based on metagenomic analysis of microbial community.</title>
        <authorList>
            <person name="Kadnikov V."/>
            <person name="Ivasenko D."/>
            <person name="Beletsky A."/>
            <person name="Mardanov A."/>
            <person name="Danilova E."/>
            <person name="Pimenov N."/>
            <person name="Karnachuk O."/>
            <person name="Ravin N."/>
        </authorList>
    </citation>
    <scope>NUCLEOTIDE SEQUENCE [LARGE SCALE GENOMIC DNA]</scope>
    <source>
        <strain evidence="2">ShG14-8</strain>
    </source>
</reference>
<keyword evidence="1" id="KW-0732">Signal</keyword>
<sequence>MIKSLMLTGMLLIASPAAIAGPSCHKTGSVCSDTTPSKMISGVAVTLAQVGGCWNYTDTYDCIKPDSVNYCAALSQLPGCSQTGSTCAVMDTQFGTGCMQWTNTYQCGGGLATPANTTVLNTSYTIATNTLNTTACASYANNPTCSLASHTCVDTTPSKVINGLTVTLAQVDGCWNYADSYSCVGPMQSNCAPLIAKGCTFGTSTPVNYGQGGVVTLTADSYNCPGAPGATSSVMNCGQQQFCTGGNCMSTGHAPNTALGSAAAALELVREAGNYLDPKTLQVFAGESATCRDKLGGVGNCCALDMQSAGTSNASAMGFAVQVGEKQVLQYGTRYVFDSLMSGASYVEAGISSALGMGGAAAGTAADAAAAADASAAAATASASTAAAAGAGADAGGAAVDAGGTAMGAIGAAAPYIAAAIAIYEELSSC</sequence>
<feature type="chain" id="PRO_5007483821" evidence="1">
    <location>
        <begin position="21"/>
        <end position="430"/>
    </location>
</feature>
<feature type="non-terminal residue" evidence="2">
    <location>
        <position position="430"/>
    </location>
</feature>
<dbReference type="Proteomes" id="UP000070578">
    <property type="component" value="Unassembled WGS sequence"/>
</dbReference>
<name>A0A139BNV5_9PROT</name>
<dbReference type="EMBL" id="LSLI01000175">
    <property type="protein sequence ID" value="KXS30652.1"/>
    <property type="molecule type" value="Genomic_DNA"/>
</dbReference>
<evidence type="ECO:0000313" key="3">
    <source>
        <dbReference type="Proteomes" id="UP000070578"/>
    </source>
</evidence>
<proteinExistence type="predicted"/>
<accession>A0A139BNV5</accession>
<feature type="signal peptide" evidence="1">
    <location>
        <begin position="1"/>
        <end position="20"/>
    </location>
</feature>
<reference evidence="2 3" key="1">
    <citation type="submission" date="2016-02" db="EMBL/GenBank/DDBJ databases">
        <authorList>
            <person name="Wen L."/>
            <person name="He K."/>
            <person name="Yang H."/>
        </authorList>
    </citation>
    <scope>NUCLEOTIDE SEQUENCE [LARGE SCALE GENOMIC DNA]</scope>
    <source>
        <strain evidence="2">ShG14-8</strain>
    </source>
</reference>
<protein>
    <submittedName>
        <fullName evidence="2">Conjugal transfer mating pair stabilization protein TraN</fullName>
    </submittedName>
</protein>